<feature type="non-terminal residue" evidence="1">
    <location>
        <position position="51"/>
    </location>
</feature>
<comment type="caution">
    <text evidence="1">The sequence shown here is derived from an EMBL/GenBank/DDBJ whole genome shotgun (WGS) entry which is preliminary data.</text>
</comment>
<evidence type="ECO:0000313" key="1">
    <source>
        <dbReference type="EMBL" id="KAF5900973.1"/>
    </source>
</evidence>
<keyword evidence="2" id="KW-1185">Reference proteome</keyword>
<dbReference type="AlphaFoldDB" id="A0A8J4U6D3"/>
<proteinExistence type="predicted"/>
<accession>A0A8J4U6D3</accession>
<reference evidence="1" key="1">
    <citation type="submission" date="2020-07" db="EMBL/GenBank/DDBJ databases">
        <title>Clarias magur genome sequencing, assembly and annotation.</title>
        <authorList>
            <person name="Kushwaha B."/>
            <person name="Kumar R."/>
            <person name="Das P."/>
            <person name="Joshi C.G."/>
            <person name="Kumar D."/>
            <person name="Nagpure N.S."/>
            <person name="Pandey M."/>
            <person name="Agarwal S."/>
            <person name="Srivastava S."/>
            <person name="Singh M."/>
            <person name="Sahoo L."/>
            <person name="Jayasankar P."/>
            <person name="Meher P.K."/>
            <person name="Koringa P.G."/>
            <person name="Iquebal M.A."/>
            <person name="Das S.P."/>
            <person name="Bit A."/>
            <person name="Patnaik S."/>
            <person name="Patel N."/>
            <person name="Shah T.M."/>
            <person name="Hinsu A."/>
            <person name="Jena J.K."/>
        </authorList>
    </citation>
    <scope>NUCLEOTIDE SEQUENCE</scope>
    <source>
        <strain evidence="1">CIFAMagur01</strain>
        <tissue evidence="1">Testis</tissue>
    </source>
</reference>
<dbReference type="EMBL" id="QNUK01000123">
    <property type="protein sequence ID" value="KAF5900973.1"/>
    <property type="molecule type" value="Genomic_DNA"/>
</dbReference>
<organism evidence="1 2">
    <name type="scientific">Clarias magur</name>
    <name type="common">Asian catfish</name>
    <name type="synonym">Macropteronotus magur</name>
    <dbReference type="NCBI Taxonomy" id="1594786"/>
    <lineage>
        <taxon>Eukaryota</taxon>
        <taxon>Metazoa</taxon>
        <taxon>Chordata</taxon>
        <taxon>Craniata</taxon>
        <taxon>Vertebrata</taxon>
        <taxon>Euteleostomi</taxon>
        <taxon>Actinopterygii</taxon>
        <taxon>Neopterygii</taxon>
        <taxon>Teleostei</taxon>
        <taxon>Ostariophysi</taxon>
        <taxon>Siluriformes</taxon>
        <taxon>Clariidae</taxon>
        <taxon>Clarias</taxon>
    </lineage>
</organism>
<protein>
    <submittedName>
        <fullName evidence="1">Mediator of RNA polymerase II transcription subunit 23</fullName>
    </submittedName>
</protein>
<gene>
    <name evidence="1" type="primary">med23</name>
    <name evidence="1" type="ORF">DAT39_009327</name>
</gene>
<dbReference type="Proteomes" id="UP000727407">
    <property type="component" value="Unassembled WGS sequence"/>
</dbReference>
<sequence length="51" mass="5939">MWLSDLFYSMSPWCVDAPASVVDSTLHSWWARNDPPVEQERRLEEASQGKE</sequence>
<name>A0A8J4U6D3_CLAMG</name>
<evidence type="ECO:0000313" key="2">
    <source>
        <dbReference type="Proteomes" id="UP000727407"/>
    </source>
</evidence>